<dbReference type="Gene3D" id="1.10.10.10">
    <property type="entry name" value="Winged helix-like DNA-binding domain superfamily/Winged helix DNA-binding domain"/>
    <property type="match status" value="1"/>
</dbReference>
<dbReference type="EMBL" id="FQTV01000005">
    <property type="protein sequence ID" value="SHF13473.1"/>
    <property type="molecule type" value="Genomic_DNA"/>
</dbReference>
<dbReference type="SUPFAM" id="SSF88659">
    <property type="entry name" value="Sigma3 and sigma4 domains of RNA polymerase sigma factors"/>
    <property type="match status" value="1"/>
</dbReference>
<gene>
    <name evidence="8" type="ORF">SAMN05444405_105180</name>
</gene>
<dbReference type="Pfam" id="PF04542">
    <property type="entry name" value="Sigma70_r2"/>
    <property type="match status" value="1"/>
</dbReference>
<keyword evidence="2" id="KW-0805">Transcription regulation</keyword>
<dbReference type="InterPro" id="IPR007627">
    <property type="entry name" value="RNA_pol_sigma70_r2"/>
</dbReference>
<dbReference type="Proteomes" id="UP000184509">
    <property type="component" value="Unassembled WGS sequence"/>
</dbReference>
<dbReference type="PANTHER" id="PTHR43133">
    <property type="entry name" value="RNA POLYMERASE ECF-TYPE SIGMA FACTO"/>
    <property type="match status" value="1"/>
</dbReference>
<evidence type="ECO:0000256" key="3">
    <source>
        <dbReference type="ARBA" id="ARBA00023082"/>
    </source>
</evidence>
<accession>A0A1M4Z5X4</accession>
<dbReference type="CDD" id="cd06171">
    <property type="entry name" value="Sigma70_r4"/>
    <property type="match status" value="1"/>
</dbReference>
<evidence type="ECO:0000313" key="8">
    <source>
        <dbReference type="EMBL" id="SHF13473.1"/>
    </source>
</evidence>
<evidence type="ECO:0000259" key="6">
    <source>
        <dbReference type="Pfam" id="PF04542"/>
    </source>
</evidence>
<organism evidence="8 9">
    <name type="scientific">Bacteroides luti</name>
    <dbReference type="NCBI Taxonomy" id="1297750"/>
    <lineage>
        <taxon>Bacteria</taxon>
        <taxon>Pseudomonadati</taxon>
        <taxon>Bacteroidota</taxon>
        <taxon>Bacteroidia</taxon>
        <taxon>Bacteroidales</taxon>
        <taxon>Bacteroidaceae</taxon>
        <taxon>Bacteroides</taxon>
    </lineage>
</organism>
<dbReference type="GO" id="GO:0016987">
    <property type="term" value="F:sigma factor activity"/>
    <property type="evidence" value="ECO:0007669"/>
    <property type="project" value="UniProtKB-KW"/>
</dbReference>
<dbReference type="OrthoDB" id="1493347at2"/>
<dbReference type="PANTHER" id="PTHR43133:SF8">
    <property type="entry name" value="RNA POLYMERASE SIGMA FACTOR HI_1459-RELATED"/>
    <property type="match status" value="1"/>
</dbReference>
<dbReference type="AlphaFoldDB" id="A0A1M4Z5X4"/>
<reference evidence="8 9" key="1">
    <citation type="submission" date="2016-11" db="EMBL/GenBank/DDBJ databases">
        <authorList>
            <person name="Jaros S."/>
            <person name="Januszkiewicz K."/>
            <person name="Wedrychowicz H."/>
        </authorList>
    </citation>
    <scope>NUCLEOTIDE SEQUENCE [LARGE SCALE GENOMIC DNA]</scope>
    <source>
        <strain evidence="8 9">DSM 26991</strain>
    </source>
</reference>
<sequence>MRIFRSYRQDTDEELMRRVSRNDTTAFEEIYTRYAKRMQGFFIRMLGYDIAKAEDFTQELFLKVYESRSAYEEGRTFSSWAFSMAYNLCKNEYRHREVVETHELELNYDSDSTEEPAFEKMYDRAVFENQLSISLTKLPADQLAAFTLRYNEELSVSEIARILDCPEGTVKSRLHYALRSLSQSLSMYNPIKP</sequence>
<dbReference type="RefSeq" id="WP_073400403.1">
    <property type="nucleotide sequence ID" value="NZ_FQTV01000005.1"/>
</dbReference>
<keyword evidence="3" id="KW-0731">Sigma factor</keyword>
<proteinExistence type="inferred from homology"/>
<feature type="domain" description="RNA polymerase sigma-70 region 2" evidence="6">
    <location>
        <begin position="30"/>
        <end position="96"/>
    </location>
</feature>
<dbReference type="InterPro" id="IPR014284">
    <property type="entry name" value="RNA_pol_sigma-70_dom"/>
</dbReference>
<evidence type="ECO:0000256" key="5">
    <source>
        <dbReference type="ARBA" id="ARBA00023163"/>
    </source>
</evidence>
<comment type="similarity">
    <text evidence="1">Belongs to the sigma-70 factor family. ECF subfamily.</text>
</comment>
<dbReference type="SUPFAM" id="SSF88946">
    <property type="entry name" value="Sigma2 domain of RNA polymerase sigma factors"/>
    <property type="match status" value="1"/>
</dbReference>
<feature type="domain" description="RNA polymerase sigma factor 70 region 4 type 2" evidence="7">
    <location>
        <begin position="135"/>
        <end position="181"/>
    </location>
</feature>
<keyword evidence="5" id="KW-0804">Transcription</keyword>
<dbReference type="InterPro" id="IPR013325">
    <property type="entry name" value="RNA_pol_sigma_r2"/>
</dbReference>
<keyword evidence="9" id="KW-1185">Reference proteome</keyword>
<name>A0A1M4Z5X4_9BACE</name>
<evidence type="ECO:0000256" key="1">
    <source>
        <dbReference type="ARBA" id="ARBA00010641"/>
    </source>
</evidence>
<evidence type="ECO:0000256" key="4">
    <source>
        <dbReference type="ARBA" id="ARBA00023125"/>
    </source>
</evidence>
<evidence type="ECO:0000256" key="2">
    <source>
        <dbReference type="ARBA" id="ARBA00023015"/>
    </source>
</evidence>
<dbReference type="InterPro" id="IPR013324">
    <property type="entry name" value="RNA_pol_sigma_r3/r4-like"/>
</dbReference>
<dbReference type="InterPro" id="IPR013249">
    <property type="entry name" value="RNA_pol_sigma70_r4_t2"/>
</dbReference>
<dbReference type="Gene3D" id="1.10.1740.10">
    <property type="match status" value="1"/>
</dbReference>
<dbReference type="GO" id="GO:0003677">
    <property type="term" value="F:DNA binding"/>
    <property type="evidence" value="ECO:0007669"/>
    <property type="project" value="UniProtKB-KW"/>
</dbReference>
<evidence type="ECO:0000259" key="7">
    <source>
        <dbReference type="Pfam" id="PF08281"/>
    </source>
</evidence>
<protein>
    <submittedName>
        <fullName evidence="8">RNA polymerase, sigma subunit, ECF family</fullName>
    </submittedName>
</protein>
<dbReference type="Pfam" id="PF08281">
    <property type="entry name" value="Sigma70_r4_2"/>
    <property type="match status" value="1"/>
</dbReference>
<keyword evidence="4" id="KW-0238">DNA-binding</keyword>
<dbReference type="InterPro" id="IPR036388">
    <property type="entry name" value="WH-like_DNA-bd_sf"/>
</dbReference>
<dbReference type="InterPro" id="IPR039425">
    <property type="entry name" value="RNA_pol_sigma-70-like"/>
</dbReference>
<dbReference type="NCBIfam" id="TIGR02937">
    <property type="entry name" value="sigma70-ECF"/>
    <property type="match status" value="1"/>
</dbReference>
<dbReference type="STRING" id="1297750.SAMN05444405_105180"/>
<dbReference type="GO" id="GO:0006352">
    <property type="term" value="P:DNA-templated transcription initiation"/>
    <property type="evidence" value="ECO:0007669"/>
    <property type="project" value="InterPro"/>
</dbReference>
<evidence type="ECO:0000313" key="9">
    <source>
        <dbReference type="Proteomes" id="UP000184509"/>
    </source>
</evidence>